<gene>
    <name evidence="6" type="primary">znuC</name>
    <name evidence="6" type="ORF">CLOTH_07810</name>
</gene>
<evidence type="ECO:0000259" key="5">
    <source>
        <dbReference type="PROSITE" id="PS50893"/>
    </source>
</evidence>
<keyword evidence="4 6" id="KW-0067">ATP-binding</keyword>
<proteinExistence type="inferred from homology"/>
<keyword evidence="3" id="KW-0547">Nucleotide-binding</keyword>
<comment type="caution">
    <text evidence="6">The sequence shown here is derived from an EMBL/GenBank/DDBJ whole genome shotgun (WGS) entry which is preliminary data.</text>
</comment>
<dbReference type="InterPro" id="IPR050153">
    <property type="entry name" value="Metal_Ion_Import_ABC"/>
</dbReference>
<evidence type="ECO:0000256" key="4">
    <source>
        <dbReference type="ARBA" id="ARBA00022840"/>
    </source>
</evidence>
<dbReference type="OrthoDB" id="9806726at2"/>
<dbReference type="SUPFAM" id="SSF52540">
    <property type="entry name" value="P-loop containing nucleoside triphosphate hydrolases"/>
    <property type="match status" value="1"/>
</dbReference>
<dbReference type="InterPro" id="IPR003593">
    <property type="entry name" value="AAA+_ATPase"/>
</dbReference>
<evidence type="ECO:0000256" key="1">
    <source>
        <dbReference type="ARBA" id="ARBA00005417"/>
    </source>
</evidence>
<feature type="domain" description="ABC transporter" evidence="5">
    <location>
        <begin position="5"/>
        <end position="236"/>
    </location>
</feature>
<keyword evidence="6" id="KW-0378">Hydrolase</keyword>
<protein>
    <submittedName>
        <fullName evidence="6">High-affinity zinc uptake system ATP-binding protein ZnuC</fullName>
        <ecNumber evidence="6">3.6.3.-</ecNumber>
    </submittedName>
</protein>
<comment type="similarity">
    <text evidence="1">Belongs to the ABC transporter superfamily.</text>
</comment>
<dbReference type="Proteomes" id="UP000190140">
    <property type="component" value="Unassembled WGS sequence"/>
</dbReference>
<dbReference type="STRING" id="29349.CLOTH_07810"/>
<evidence type="ECO:0000256" key="2">
    <source>
        <dbReference type="ARBA" id="ARBA00022448"/>
    </source>
</evidence>
<dbReference type="InterPro" id="IPR027417">
    <property type="entry name" value="P-loop_NTPase"/>
</dbReference>
<keyword evidence="7" id="KW-1185">Reference proteome</keyword>
<dbReference type="SMART" id="SM00382">
    <property type="entry name" value="AAA"/>
    <property type="match status" value="1"/>
</dbReference>
<dbReference type="InterPro" id="IPR017871">
    <property type="entry name" value="ABC_transporter-like_CS"/>
</dbReference>
<reference evidence="6 7" key="1">
    <citation type="submission" date="2017-03" db="EMBL/GenBank/DDBJ databases">
        <title>Genome sequence of Clostridium thermoalcaliphilum DSM 7309.</title>
        <authorList>
            <person name="Poehlein A."/>
            <person name="Daniel R."/>
        </authorList>
    </citation>
    <scope>NUCLEOTIDE SEQUENCE [LARGE SCALE GENOMIC DNA]</scope>
    <source>
        <strain evidence="6 7">DSM 7309</strain>
    </source>
</reference>
<dbReference type="PANTHER" id="PTHR42734:SF17">
    <property type="entry name" value="METAL TRANSPORT SYSTEM ATP-BINDING PROTEIN TM_0124-RELATED"/>
    <property type="match status" value="1"/>
</dbReference>
<keyword evidence="2" id="KW-0813">Transport</keyword>
<dbReference type="PROSITE" id="PS00211">
    <property type="entry name" value="ABC_TRANSPORTER_1"/>
    <property type="match status" value="1"/>
</dbReference>
<dbReference type="Gene3D" id="3.40.50.300">
    <property type="entry name" value="P-loop containing nucleotide triphosphate hydrolases"/>
    <property type="match status" value="1"/>
</dbReference>
<evidence type="ECO:0000313" key="7">
    <source>
        <dbReference type="Proteomes" id="UP000190140"/>
    </source>
</evidence>
<evidence type="ECO:0000256" key="3">
    <source>
        <dbReference type="ARBA" id="ARBA00022741"/>
    </source>
</evidence>
<dbReference type="EMBL" id="MZGW01000002">
    <property type="protein sequence ID" value="OPJ56377.1"/>
    <property type="molecule type" value="Genomic_DNA"/>
</dbReference>
<dbReference type="GO" id="GO:0016887">
    <property type="term" value="F:ATP hydrolysis activity"/>
    <property type="evidence" value="ECO:0007669"/>
    <property type="project" value="InterPro"/>
</dbReference>
<dbReference type="GO" id="GO:0005524">
    <property type="term" value="F:ATP binding"/>
    <property type="evidence" value="ECO:0007669"/>
    <property type="project" value="UniProtKB-KW"/>
</dbReference>
<organism evidence="6 7">
    <name type="scientific">Alkalithermobacter paradoxus</name>
    <dbReference type="NCBI Taxonomy" id="29349"/>
    <lineage>
        <taxon>Bacteria</taxon>
        <taxon>Bacillati</taxon>
        <taxon>Bacillota</taxon>
        <taxon>Clostridia</taxon>
        <taxon>Peptostreptococcales</taxon>
        <taxon>Tepidibacteraceae</taxon>
        <taxon>Alkalithermobacter</taxon>
    </lineage>
</organism>
<dbReference type="AlphaFoldDB" id="A0A1V4IA34"/>
<dbReference type="Pfam" id="PF00005">
    <property type="entry name" value="ABC_tran"/>
    <property type="match status" value="1"/>
</dbReference>
<dbReference type="FunFam" id="3.40.50.300:FF:000134">
    <property type="entry name" value="Iron-enterobactin ABC transporter ATP-binding protein"/>
    <property type="match status" value="1"/>
</dbReference>
<dbReference type="InterPro" id="IPR003439">
    <property type="entry name" value="ABC_transporter-like_ATP-bd"/>
</dbReference>
<name>A0A1V4IA34_9FIRM</name>
<evidence type="ECO:0000313" key="6">
    <source>
        <dbReference type="EMBL" id="OPJ56377.1"/>
    </source>
</evidence>
<sequence>MKTILEVKNLNFSYGNYKVIDNVSFDINYGDYFGVVGPNGSGKTTLLKLMLGILTPSSGEIRFFGQRLKDLKERNKIGYVSQKANSFNVNFPATVEEIILFTLKSLYKNNYDIKQKTYEALSKVDMLNYKDRLIGDLSGGQQQRVFIARALATDPNILFLDEPTVGVDYKSQEDFYNIAEKLNSSGVSIFMVSHDVGVIINKVNKVACIGNGKVYIHPTDEIKGIENSLNKIYGKNIEFINHSH</sequence>
<dbReference type="PANTHER" id="PTHR42734">
    <property type="entry name" value="METAL TRANSPORT SYSTEM ATP-BINDING PROTEIN TM_0124-RELATED"/>
    <property type="match status" value="1"/>
</dbReference>
<dbReference type="EC" id="3.6.3.-" evidence="6"/>
<dbReference type="CDD" id="cd03235">
    <property type="entry name" value="ABC_Metallic_Cations"/>
    <property type="match status" value="1"/>
</dbReference>
<accession>A0A1V4IA34</accession>
<dbReference type="PROSITE" id="PS50893">
    <property type="entry name" value="ABC_TRANSPORTER_2"/>
    <property type="match status" value="1"/>
</dbReference>
<dbReference type="RefSeq" id="WP_079411419.1">
    <property type="nucleotide sequence ID" value="NZ_MZGW01000002.1"/>
</dbReference>